<dbReference type="InterPro" id="IPR013103">
    <property type="entry name" value="RVT_2"/>
</dbReference>
<dbReference type="Pfam" id="PF07727">
    <property type="entry name" value="RVT_2"/>
    <property type="match status" value="1"/>
</dbReference>
<dbReference type="AlphaFoldDB" id="A0A9Q3H9B8"/>
<feature type="domain" description="Reverse transcriptase Ty1/copia-type" evidence="1">
    <location>
        <begin position="51"/>
        <end position="159"/>
    </location>
</feature>
<sequence>MHILPYSQRAKVSLTTIDDAPRTYHKAIHGQNKLESEYAIKKECSTMNKLEVWDIIELKSEYKLIGMNWAFKIKWDHLNHPLEHKAHLCAQVFTQTPGIDFEKTYAPTGRMNSIRALIAHASFIRLDFHQIDIKRTFLNAPLTETVYLAIHQGLEIDRQNF</sequence>
<proteinExistence type="predicted"/>
<evidence type="ECO:0000313" key="2">
    <source>
        <dbReference type="EMBL" id="MBW0494529.1"/>
    </source>
</evidence>
<evidence type="ECO:0000313" key="3">
    <source>
        <dbReference type="Proteomes" id="UP000765509"/>
    </source>
</evidence>
<keyword evidence="3" id="KW-1185">Reference proteome</keyword>
<gene>
    <name evidence="2" type="ORF">O181_034244</name>
</gene>
<organism evidence="2 3">
    <name type="scientific">Austropuccinia psidii MF-1</name>
    <dbReference type="NCBI Taxonomy" id="1389203"/>
    <lineage>
        <taxon>Eukaryota</taxon>
        <taxon>Fungi</taxon>
        <taxon>Dikarya</taxon>
        <taxon>Basidiomycota</taxon>
        <taxon>Pucciniomycotina</taxon>
        <taxon>Pucciniomycetes</taxon>
        <taxon>Pucciniales</taxon>
        <taxon>Sphaerophragmiaceae</taxon>
        <taxon>Austropuccinia</taxon>
    </lineage>
</organism>
<accession>A0A9Q3H9B8</accession>
<comment type="caution">
    <text evidence="2">The sequence shown here is derived from an EMBL/GenBank/DDBJ whole genome shotgun (WGS) entry which is preliminary data.</text>
</comment>
<dbReference type="Proteomes" id="UP000765509">
    <property type="component" value="Unassembled WGS sequence"/>
</dbReference>
<protein>
    <recommendedName>
        <fullName evidence="1">Reverse transcriptase Ty1/copia-type domain-containing protein</fullName>
    </recommendedName>
</protein>
<reference evidence="2" key="1">
    <citation type="submission" date="2021-03" db="EMBL/GenBank/DDBJ databases">
        <title>Draft genome sequence of rust myrtle Austropuccinia psidii MF-1, a brazilian biotype.</title>
        <authorList>
            <person name="Quecine M.C."/>
            <person name="Pachon D.M.R."/>
            <person name="Bonatelli M.L."/>
            <person name="Correr F.H."/>
            <person name="Franceschini L.M."/>
            <person name="Leite T.F."/>
            <person name="Margarido G.R.A."/>
            <person name="Almeida C.A."/>
            <person name="Ferrarezi J.A."/>
            <person name="Labate C.A."/>
        </authorList>
    </citation>
    <scope>NUCLEOTIDE SEQUENCE</scope>
    <source>
        <strain evidence="2">MF-1</strain>
    </source>
</reference>
<evidence type="ECO:0000259" key="1">
    <source>
        <dbReference type="Pfam" id="PF07727"/>
    </source>
</evidence>
<name>A0A9Q3H9B8_9BASI</name>
<dbReference type="EMBL" id="AVOT02012622">
    <property type="protein sequence ID" value="MBW0494529.1"/>
    <property type="molecule type" value="Genomic_DNA"/>
</dbReference>